<organism evidence="2 3">
    <name type="scientific">Escherichia coli</name>
    <dbReference type="NCBI Taxonomy" id="562"/>
    <lineage>
        <taxon>Bacteria</taxon>
        <taxon>Pseudomonadati</taxon>
        <taxon>Pseudomonadota</taxon>
        <taxon>Gammaproteobacteria</taxon>
        <taxon>Enterobacterales</taxon>
        <taxon>Enterobacteriaceae</taxon>
        <taxon>Escherichia</taxon>
    </lineage>
</organism>
<keyword evidence="1" id="KW-1133">Transmembrane helix</keyword>
<feature type="transmembrane region" description="Helical" evidence="1">
    <location>
        <begin position="6"/>
        <end position="29"/>
    </location>
</feature>
<evidence type="ECO:0000313" key="3">
    <source>
        <dbReference type="Proteomes" id="UP000254716"/>
    </source>
</evidence>
<evidence type="ECO:0000313" key="2">
    <source>
        <dbReference type="EMBL" id="STJ15022.1"/>
    </source>
</evidence>
<protein>
    <submittedName>
        <fullName evidence="2">Uncharacterized protein</fullName>
    </submittedName>
</protein>
<dbReference type="EMBL" id="UGCV01000006">
    <property type="protein sequence ID" value="STJ15022.1"/>
    <property type="molecule type" value="Genomic_DNA"/>
</dbReference>
<evidence type="ECO:0000256" key="1">
    <source>
        <dbReference type="SAM" id="Phobius"/>
    </source>
</evidence>
<sequence>MFYPAVDYLVIILLLAFLMVTLFACIFCLRHEYIRKESEKRKKGLFQEKRIEYH</sequence>
<dbReference type="Proteomes" id="UP000254716">
    <property type="component" value="Unassembled WGS sequence"/>
</dbReference>
<accession>A0A376VSZ2</accession>
<keyword evidence="1" id="KW-0812">Transmembrane</keyword>
<reference evidence="2 3" key="1">
    <citation type="submission" date="2018-06" db="EMBL/GenBank/DDBJ databases">
        <authorList>
            <consortium name="Pathogen Informatics"/>
            <person name="Doyle S."/>
        </authorList>
    </citation>
    <scope>NUCLEOTIDE SEQUENCE [LARGE SCALE GENOMIC DNA]</scope>
    <source>
        <strain evidence="2 3">NCTC9081</strain>
    </source>
</reference>
<dbReference type="AlphaFoldDB" id="A0A376VSZ2"/>
<keyword evidence="1" id="KW-0472">Membrane</keyword>
<proteinExistence type="predicted"/>
<name>A0A376VSZ2_ECOLX</name>
<gene>
    <name evidence="2" type="ORF">NCTC9081_00365</name>
</gene>